<comment type="caution">
    <text evidence="1">The sequence shown here is derived from an EMBL/GenBank/DDBJ whole genome shotgun (WGS) entry which is preliminary data.</text>
</comment>
<organism evidence="1 2">
    <name type="scientific">Muribaculum caecicola</name>
    <dbReference type="NCBI Taxonomy" id="3038144"/>
    <lineage>
        <taxon>Bacteria</taxon>
        <taxon>Pseudomonadati</taxon>
        <taxon>Bacteroidota</taxon>
        <taxon>Bacteroidia</taxon>
        <taxon>Bacteroidales</taxon>
        <taxon>Muribaculaceae</taxon>
        <taxon>Muribaculum</taxon>
    </lineage>
</organism>
<reference evidence="1" key="1">
    <citation type="submission" date="2019-04" db="EMBL/GenBank/DDBJ databases">
        <title>Microbes associate with the intestines of laboratory mice.</title>
        <authorList>
            <person name="Navarre W."/>
            <person name="Wong E."/>
            <person name="Huang K.C."/>
            <person name="Tropini C."/>
            <person name="Ng K."/>
            <person name="Yu B."/>
        </authorList>
    </citation>
    <scope>NUCLEOTIDE SEQUENCE</scope>
    <source>
        <strain evidence="1">NM86_A22</strain>
    </source>
</reference>
<dbReference type="EMBL" id="SSTG01000031">
    <property type="protein sequence ID" value="THG53803.1"/>
    <property type="molecule type" value="Genomic_DNA"/>
</dbReference>
<keyword evidence="2" id="KW-1185">Reference proteome</keyword>
<evidence type="ECO:0000313" key="2">
    <source>
        <dbReference type="Proteomes" id="UP000305401"/>
    </source>
</evidence>
<accession>A0AC61S712</accession>
<dbReference type="Proteomes" id="UP000305401">
    <property type="component" value="Unassembled WGS sequence"/>
</dbReference>
<sequence>MGLYTVRPLPMCKMRHQTRREQATQLCRPHKSGNKPSLRVLTNHPTAKHMGKFKNYTYFAVAALLSIAGNAKASDTMENPDSAQDVTVSNVRIERSESFLNCNFTINFADKNLGSNRELRLNPVIIGNNGTETALPALIVAGRVRYIQARRHEKLSDSLRLIRFEKGMTLPYAASLPYEDWMETARIELRSKLTGCCKETKNEYAMTVDSLDFSPLIFHPVAEYIVPQAEAVKTRELRGRAFIDFPVNRTEIRPDYRNNTVELGKIRASIDSVRNDSDITITALSIKGFASPEGPWNNNVRLAKGRTEALKTYVENLYRFEPGFITTSYEPEDWEGLRNFVETSGLKNREAIMQIIDGPLAPDARDARIRSAYPEQYAFLLAEVYPALRHSDYKIDYTIRSYSDPKEIIEIMYTKPQNLSLEEFFTAARTLDPGSQTYNDLFETAVRMYPNSEAANLNAAASAITRGDYASAQRYLEKAGNSPQAIYTRGNLKASQGDFETALQHFQRAAKLKVASAPDAIAQTRKLVERRQRQGRHTAGKQQ</sequence>
<protein>
    <submittedName>
        <fullName evidence="1">DUF3868 domain-containing protein</fullName>
    </submittedName>
</protein>
<proteinExistence type="predicted"/>
<gene>
    <name evidence="1" type="ORF">E5990_04020</name>
</gene>
<evidence type="ECO:0000313" key="1">
    <source>
        <dbReference type="EMBL" id="THG53803.1"/>
    </source>
</evidence>
<name>A0AC61S712_9BACT</name>